<accession>A0A127Q6S5</accession>
<name>A0A127Q6S5_9BURK</name>
<dbReference type="EMBL" id="CP013234">
    <property type="protein sequence ID" value="AMP05731.1"/>
    <property type="molecule type" value="Genomic_DNA"/>
</dbReference>
<dbReference type="NCBIfam" id="NF004832">
    <property type="entry name" value="PRK06184.1"/>
    <property type="match status" value="1"/>
</dbReference>
<comment type="cofactor">
    <cofactor evidence="1">
        <name>FAD</name>
        <dbReference type="ChEBI" id="CHEBI:57692"/>
    </cofactor>
</comment>
<keyword evidence="5" id="KW-1133">Transmembrane helix</keyword>
<keyword evidence="3" id="KW-0285">Flavoprotein</keyword>
<sequence length="510" mass="55598">MSNRHNPETTEVLIVGAGAAGLVLALDLARRGVQFRLVEKLEAPFAGSRGKGLQPRSMEIFEDLGVLGDLLASGNPYPPVHSYDGSQVKVSAISQARSPTPAEPHVIPLMLPQWRTEEILRAHLQAAGHAPEFGVELTGFAQDADGVTASLNTRTGEQQIRARFLIGCDGGRSFVRRALDISFPGESTSQRAIVADLRVDKLSRDAWHQWPKAEGGHLALCPLPGGDTFQMTAALAEGEEADLSDENIHALIRQRSGLADLVLHPPLWRSVFGVSARLAERYRVGRVFITGDAAHIHPPTGGQGLNTSIQDAYNLGWKLAAVLHGAPDALLDTYEAERRPIAADMLRLSMGYLKAMQENRPMQRGRDAQQLDLAYRDSVLTQELRAAPGDLRAGDRAPDARLHDPQDGVVRLFDILKGPHFTLLAYQSEAPEIHHRFNAIDIAVKTVRAADAERVADLADVDNHLRDAYGLRAGQLVLVRPDAYVALIADARDSEALARYLTHWLGTQGN</sequence>
<evidence type="ECO:0000256" key="1">
    <source>
        <dbReference type="ARBA" id="ARBA00001974"/>
    </source>
</evidence>
<dbReference type="Gene3D" id="3.30.70.2450">
    <property type="match status" value="1"/>
</dbReference>
<dbReference type="GO" id="GO:0016709">
    <property type="term" value="F:oxidoreductase activity, acting on paired donors, with incorporation or reduction of molecular oxygen, NAD(P)H as one donor, and incorporation of one atom of oxygen"/>
    <property type="evidence" value="ECO:0007669"/>
    <property type="project" value="UniProtKB-ARBA"/>
</dbReference>
<dbReference type="Proteomes" id="UP000074561">
    <property type="component" value="Chromosome"/>
</dbReference>
<feature type="domain" description="FAD-binding" evidence="6">
    <location>
        <begin position="10"/>
        <end position="348"/>
    </location>
</feature>
<dbReference type="PATRIC" id="fig|279113.9.peg.3363"/>
<dbReference type="SUPFAM" id="SSF51905">
    <property type="entry name" value="FAD/NAD(P)-binding domain"/>
    <property type="match status" value="1"/>
</dbReference>
<dbReference type="InterPro" id="IPR036188">
    <property type="entry name" value="FAD/NAD-bd_sf"/>
</dbReference>
<dbReference type="STRING" id="279113.CPter91_3406"/>
<evidence type="ECO:0000256" key="3">
    <source>
        <dbReference type="ARBA" id="ARBA00022630"/>
    </source>
</evidence>
<dbReference type="KEGG" id="cpra:CPter91_3406"/>
<dbReference type="InterPro" id="IPR002938">
    <property type="entry name" value="FAD-bd"/>
</dbReference>
<dbReference type="PANTHER" id="PTHR43004">
    <property type="entry name" value="TRK SYSTEM POTASSIUM UPTAKE PROTEIN"/>
    <property type="match status" value="1"/>
</dbReference>
<dbReference type="AlphaFoldDB" id="A0A127Q6S5"/>
<dbReference type="Gene3D" id="3.50.50.60">
    <property type="entry name" value="FAD/NAD(P)-binding domain"/>
    <property type="match status" value="1"/>
</dbReference>
<proteinExistence type="inferred from homology"/>
<evidence type="ECO:0000313" key="7">
    <source>
        <dbReference type="EMBL" id="AMP05731.1"/>
    </source>
</evidence>
<keyword evidence="4" id="KW-0274">FAD</keyword>
<evidence type="ECO:0000259" key="6">
    <source>
        <dbReference type="Pfam" id="PF01494"/>
    </source>
</evidence>
<evidence type="ECO:0000313" key="8">
    <source>
        <dbReference type="Proteomes" id="UP000074561"/>
    </source>
</evidence>
<gene>
    <name evidence="7" type="ORF">CPter91_3406</name>
</gene>
<dbReference type="SUPFAM" id="SSF52833">
    <property type="entry name" value="Thioredoxin-like"/>
    <property type="match status" value="1"/>
</dbReference>
<evidence type="ECO:0000256" key="5">
    <source>
        <dbReference type="SAM" id="Phobius"/>
    </source>
</evidence>
<dbReference type="Pfam" id="PF21274">
    <property type="entry name" value="Rng_hyd_C"/>
    <property type="match status" value="1"/>
</dbReference>
<feature type="transmembrane region" description="Helical" evidence="5">
    <location>
        <begin position="12"/>
        <end position="29"/>
    </location>
</feature>
<dbReference type="Pfam" id="PF01494">
    <property type="entry name" value="FAD_binding_3"/>
    <property type="match status" value="1"/>
</dbReference>
<dbReference type="OrthoDB" id="3443359at2"/>
<organism evidence="7 8">
    <name type="scientific">Collimonas pratensis</name>
    <dbReference type="NCBI Taxonomy" id="279113"/>
    <lineage>
        <taxon>Bacteria</taxon>
        <taxon>Pseudomonadati</taxon>
        <taxon>Pseudomonadota</taxon>
        <taxon>Betaproteobacteria</taxon>
        <taxon>Burkholderiales</taxon>
        <taxon>Oxalobacteraceae</taxon>
        <taxon>Collimonas</taxon>
    </lineage>
</organism>
<evidence type="ECO:0000256" key="4">
    <source>
        <dbReference type="ARBA" id="ARBA00022827"/>
    </source>
</evidence>
<keyword evidence="5" id="KW-0472">Membrane</keyword>
<dbReference type="InterPro" id="IPR036249">
    <property type="entry name" value="Thioredoxin-like_sf"/>
</dbReference>
<dbReference type="InterPro" id="IPR050641">
    <property type="entry name" value="RIFMO-like"/>
</dbReference>
<evidence type="ECO:0000256" key="2">
    <source>
        <dbReference type="ARBA" id="ARBA00007801"/>
    </source>
</evidence>
<keyword evidence="5" id="KW-0812">Transmembrane</keyword>
<protein>
    <submittedName>
        <fullName evidence="7">FAD binding domain protein</fullName>
    </submittedName>
</protein>
<comment type="similarity">
    <text evidence="2">Belongs to the PheA/TfdB FAD monooxygenase family.</text>
</comment>
<dbReference type="RefSeq" id="WP_061941840.1">
    <property type="nucleotide sequence ID" value="NZ_CP013234.1"/>
</dbReference>
<dbReference type="GO" id="GO:0071949">
    <property type="term" value="F:FAD binding"/>
    <property type="evidence" value="ECO:0007669"/>
    <property type="project" value="InterPro"/>
</dbReference>
<dbReference type="PRINTS" id="PR00420">
    <property type="entry name" value="RNGMNOXGNASE"/>
</dbReference>
<dbReference type="PANTHER" id="PTHR43004:SF19">
    <property type="entry name" value="BINDING MONOOXYGENASE, PUTATIVE (JCVI)-RELATED"/>
    <property type="match status" value="1"/>
</dbReference>
<dbReference type="Gene3D" id="3.40.30.120">
    <property type="match status" value="1"/>
</dbReference>
<reference evidence="7 8" key="1">
    <citation type="submission" date="2015-11" db="EMBL/GenBank/DDBJ databases">
        <title>Exploring the genomic traits of fungus-feeding bacterial genus Collimonas.</title>
        <authorList>
            <person name="Song C."/>
            <person name="Schmidt R."/>
            <person name="de Jager V."/>
            <person name="Krzyzanowska D."/>
            <person name="Jongedijk E."/>
            <person name="Cankar K."/>
            <person name="Beekwilder J."/>
            <person name="van Veen A."/>
            <person name="de Boer W."/>
            <person name="van Veen J.A."/>
            <person name="Garbeva P."/>
        </authorList>
    </citation>
    <scope>NUCLEOTIDE SEQUENCE [LARGE SCALE GENOMIC DNA]</scope>
    <source>
        <strain evidence="7 8">Ter91</strain>
    </source>
</reference>